<dbReference type="EMBL" id="WRXN01000002">
    <property type="protein sequence ID" value="MVT08153.1"/>
    <property type="molecule type" value="Genomic_DNA"/>
</dbReference>
<dbReference type="InterPro" id="IPR023997">
    <property type="entry name" value="TonB-dep_OMP_SusC/RagA_CS"/>
</dbReference>
<comment type="similarity">
    <text evidence="7">Belongs to the TonB-dependent receptor family.</text>
</comment>
<dbReference type="SUPFAM" id="SSF49464">
    <property type="entry name" value="Carboxypeptidase regulatory domain-like"/>
    <property type="match status" value="1"/>
</dbReference>
<dbReference type="InterPro" id="IPR008969">
    <property type="entry name" value="CarboxyPept-like_regulatory"/>
</dbReference>
<keyword evidence="5 7" id="KW-0472">Membrane</keyword>
<evidence type="ECO:0000256" key="1">
    <source>
        <dbReference type="ARBA" id="ARBA00004571"/>
    </source>
</evidence>
<dbReference type="Gene3D" id="2.60.40.1120">
    <property type="entry name" value="Carboxypeptidase-like, regulatory domain"/>
    <property type="match status" value="1"/>
</dbReference>
<dbReference type="InterPro" id="IPR023996">
    <property type="entry name" value="TonB-dep_OMP_SusC/RagA"/>
</dbReference>
<dbReference type="Proteomes" id="UP000461730">
    <property type="component" value="Unassembled WGS sequence"/>
</dbReference>
<feature type="chain" id="PRO_5029525713" evidence="8">
    <location>
        <begin position="26"/>
        <end position="1128"/>
    </location>
</feature>
<evidence type="ECO:0000256" key="5">
    <source>
        <dbReference type="ARBA" id="ARBA00023136"/>
    </source>
</evidence>
<evidence type="ECO:0000256" key="8">
    <source>
        <dbReference type="SAM" id="SignalP"/>
    </source>
</evidence>
<evidence type="ECO:0000256" key="3">
    <source>
        <dbReference type="ARBA" id="ARBA00022452"/>
    </source>
</evidence>
<keyword evidence="11" id="KW-1185">Reference proteome</keyword>
<evidence type="ECO:0000259" key="9">
    <source>
        <dbReference type="Pfam" id="PF07715"/>
    </source>
</evidence>
<gene>
    <name evidence="10" type="ORF">GO493_07760</name>
</gene>
<dbReference type="NCBIfam" id="TIGR04056">
    <property type="entry name" value="OMP_RagA_SusC"/>
    <property type="match status" value="1"/>
</dbReference>
<accession>A0A7K1U1D8</accession>
<dbReference type="InterPro" id="IPR036942">
    <property type="entry name" value="Beta-barrel_TonB_sf"/>
</dbReference>
<dbReference type="InterPro" id="IPR039426">
    <property type="entry name" value="TonB-dep_rcpt-like"/>
</dbReference>
<dbReference type="GO" id="GO:0009279">
    <property type="term" value="C:cell outer membrane"/>
    <property type="evidence" value="ECO:0007669"/>
    <property type="project" value="UniProtKB-SubCell"/>
</dbReference>
<dbReference type="AlphaFoldDB" id="A0A7K1U1D8"/>
<dbReference type="InterPro" id="IPR012910">
    <property type="entry name" value="Plug_dom"/>
</dbReference>
<evidence type="ECO:0000313" key="10">
    <source>
        <dbReference type="EMBL" id="MVT08153.1"/>
    </source>
</evidence>
<name>A0A7K1U1D8_9BACT</name>
<evidence type="ECO:0000256" key="4">
    <source>
        <dbReference type="ARBA" id="ARBA00022692"/>
    </source>
</evidence>
<proteinExistence type="inferred from homology"/>
<keyword evidence="4 7" id="KW-0812">Transmembrane</keyword>
<feature type="signal peptide" evidence="8">
    <location>
        <begin position="1"/>
        <end position="25"/>
    </location>
</feature>
<protein>
    <submittedName>
        <fullName evidence="10">SusC/RagA family TonB-linked outer membrane protein</fullName>
    </submittedName>
</protein>
<keyword evidence="6 7" id="KW-0998">Cell outer membrane</keyword>
<dbReference type="SUPFAM" id="SSF56935">
    <property type="entry name" value="Porins"/>
    <property type="match status" value="1"/>
</dbReference>
<reference evidence="10 11" key="1">
    <citation type="submission" date="2019-12" db="EMBL/GenBank/DDBJ databases">
        <title>Chitinophaga sp. strain ysch24 (GDMCC 1.1355), whole genome shotgun sequence.</title>
        <authorList>
            <person name="Zhang X."/>
        </authorList>
    </citation>
    <scope>NUCLEOTIDE SEQUENCE [LARGE SCALE GENOMIC DNA]</scope>
    <source>
        <strain evidence="11">ysch24</strain>
    </source>
</reference>
<comment type="caution">
    <text evidence="10">The sequence shown here is derived from an EMBL/GenBank/DDBJ whole genome shotgun (WGS) entry which is preliminary data.</text>
</comment>
<evidence type="ECO:0000313" key="11">
    <source>
        <dbReference type="Proteomes" id="UP000461730"/>
    </source>
</evidence>
<keyword evidence="8" id="KW-0732">Signal</keyword>
<dbReference type="Gene3D" id="2.170.130.10">
    <property type="entry name" value="TonB-dependent receptor, plug domain"/>
    <property type="match status" value="1"/>
</dbReference>
<comment type="subcellular location">
    <subcellularLocation>
        <location evidence="1 7">Cell outer membrane</location>
        <topology evidence="1 7">Multi-pass membrane protein</topology>
    </subcellularLocation>
</comment>
<evidence type="ECO:0000256" key="2">
    <source>
        <dbReference type="ARBA" id="ARBA00022448"/>
    </source>
</evidence>
<keyword evidence="2 7" id="KW-0813">Transport</keyword>
<dbReference type="InterPro" id="IPR037066">
    <property type="entry name" value="Plug_dom_sf"/>
</dbReference>
<dbReference type="Pfam" id="PF13715">
    <property type="entry name" value="CarbopepD_reg_2"/>
    <property type="match status" value="1"/>
</dbReference>
<dbReference type="Gene3D" id="2.40.170.20">
    <property type="entry name" value="TonB-dependent receptor, beta-barrel domain"/>
    <property type="match status" value="1"/>
</dbReference>
<dbReference type="Pfam" id="PF07715">
    <property type="entry name" value="Plug"/>
    <property type="match status" value="1"/>
</dbReference>
<sequence>MYIHYPKTKWLCLLICLAFASPSYAIPLSTASLFQQQPGDQLITGIIRVYGKNGRPEAVPGINVIEKGTRNGTVTDAAGAYTLRVKPGATITFSMVGYKTREVKVQPGQPISIILDEDVSSLKEVVVTGYQTIDRKLFTGAAASVKASDVKRDGIADVSRMLEGQVAGVSVQNVSGTFGAAPKIRIRGATSITGDNKPLWVVDGVVLEDVINVSNEQLSTGNPATLLGSSVAGLNPDDIESFQILKDAAATALYGARAMNGVVVITTKKGRIGKPVISYTGNFSTYLKPTYDQFDIMNSDDQMALYNELALKGWLNHSDATRAENGGVYTKMYQLIDTYDATSGQFGLPNTPESRRQFLERYAKANTNWFDVLFKNSFMQEHSLSVSSGTDRSQLYMSTSFLQDNGWTLADKLKRFTGNVRANYNVSDKVSFGLITQAVIRDQRVPGTLNRNSNPVSGQFDRDFDINPYSYSLNASRTLTAYDEKGKLEYFTRNFAPFNIVNEMSNNYIDLSQLDIKLQGDFSYKILKNLKYTFLGNIRYVKSSQEHKIKENSNMPQAYRAAGDATIRSRNRFLYRNPDDPEAEPVVVLPYGGIYTTEDDYLVSYYLRNTVEWSKTWNDKHMVNFLGSQELRYANRQNRQFDGYGYQFDKGGVPYIDPNIIKQNVENNFNYYSMSMNYDRYLAYLANAAYSYKGKYNLNASIRYDGSNLLGESRTARWLPTWNVSGSWNVDTEDFMRSLPDLNRLTLRATYGLTGSMGNARNSAIVLQNRSANRPYLSEIESVIYIQSLENSELTWEKQYETNVGIDAGLFQDKLSITVDGYLRKGFDLIGPIRTGGIGGEEIKIANYGDMKSHGVEATIGYNIINKTDWGLRTQLTLGYNKGKITNLKNMPIIWDLVVAEGGAQVGRPVRGLYSIPFAGLDPKDGTPLFINQDSAKSGNVYLQSDKTGNLHYDGPVDPTLTGGWYNTLRYKNLSLSALVTYSTGNKVRLNPGFKQQYSDLDASSNDFLNRWTLPGDELLTNVPSILDKLGESRLDGAFPYNNYNYSTARVADGSFIRLKQVSLSYNLPPKTLTRAGFNNLSVSLVANNVWLIYSDKKLNGQDPEFFNAGGVALPIPRQFTLSLKAGL</sequence>
<evidence type="ECO:0000256" key="7">
    <source>
        <dbReference type="PROSITE-ProRule" id="PRU01360"/>
    </source>
</evidence>
<dbReference type="PROSITE" id="PS52016">
    <property type="entry name" value="TONB_DEPENDENT_REC_3"/>
    <property type="match status" value="1"/>
</dbReference>
<feature type="domain" description="TonB-dependent receptor plug" evidence="9">
    <location>
        <begin position="139"/>
        <end position="262"/>
    </location>
</feature>
<dbReference type="RefSeq" id="WP_157305567.1">
    <property type="nucleotide sequence ID" value="NZ_WRXN01000002.1"/>
</dbReference>
<dbReference type="NCBIfam" id="TIGR04057">
    <property type="entry name" value="SusC_RagA_signa"/>
    <property type="match status" value="1"/>
</dbReference>
<organism evidence="10 11">
    <name type="scientific">Chitinophaga tropicalis</name>
    <dbReference type="NCBI Taxonomy" id="2683588"/>
    <lineage>
        <taxon>Bacteria</taxon>
        <taxon>Pseudomonadati</taxon>
        <taxon>Bacteroidota</taxon>
        <taxon>Chitinophagia</taxon>
        <taxon>Chitinophagales</taxon>
        <taxon>Chitinophagaceae</taxon>
        <taxon>Chitinophaga</taxon>
    </lineage>
</organism>
<evidence type="ECO:0000256" key="6">
    <source>
        <dbReference type="ARBA" id="ARBA00023237"/>
    </source>
</evidence>
<keyword evidence="3 7" id="KW-1134">Transmembrane beta strand</keyword>